<dbReference type="EMBL" id="OBEG01000006">
    <property type="protein sequence ID" value="SNY88372.1"/>
    <property type="molecule type" value="Genomic_DNA"/>
</dbReference>
<evidence type="ECO:0000313" key="4">
    <source>
        <dbReference type="Proteomes" id="UP000219565"/>
    </source>
</evidence>
<keyword evidence="4" id="KW-1185">Reference proteome</keyword>
<name>A0A285LTY5_9NOCA</name>
<accession>A0A285LTY5</accession>
<evidence type="ECO:0000259" key="2">
    <source>
        <dbReference type="Pfam" id="PF12852"/>
    </source>
</evidence>
<gene>
    <name evidence="3" type="ORF">SAMN04244553_5344</name>
</gene>
<evidence type="ECO:0000313" key="3">
    <source>
        <dbReference type="EMBL" id="SNY88372.1"/>
    </source>
</evidence>
<reference evidence="3 4" key="1">
    <citation type="submission" date="2017-09" db="EMBL/GenBank/DDBJ databases">
        <authorList>
            <person name="Ehlers B."/>
            <person name="Leendertz F.H."/>
        </authorList>
    </citation>
    <scope>NUCLEOTIDE SEQUENCE [LARGE SCALE GENOMIC DNA]</scope>
    <source>
        <strain evidence="3 4">DSM 45537</strain>
    </source>
</reference>
<dbReference type="GO" id="GO:0003677">
    <property type="term" value="F:DNA binding"/>
    <property type="evidence" value="ECO:0007669"/>
    <property type="project" value="UniProtKB-KW"/>
</dbReference>
<keyword evidence="1" id="KW-0238">DNA-binding</keyword>
<protein>
    <submittedName>
        <fullName evidence="3">Cupin</fullName>
    </submittedName>
</protein>
<evidence type="ECO:0000256" key="1">
    <source>
        <dbReference type="ARBA" id="ARBA00023125"/>
    </source>
</evidence>
<proteinExistence type="predicted"/>
<dbReference type="Proteomes" id="UP000219565">
    <property type="component" value="Unassembled WGS sequence"/>
</dbReference>
<dbReference type="InterPro" id="IPR032783">
    <property type="entry name" value="AraC_lig"/>
</dbReference>
<sequence>MWTGCGSSAVIWCCWPPRTWCGPVMTGPLLGGRGDRRAWSGRFLVEENAAAPLLAVLPSASVIRAADTEFDWLPPGAGLLTAELADPTAGSRAIVS</sequence>
<dbReference type="AlphaFoldDB" id="A0A285LTY5"/>
<dbReference type="RefSeq" id="WP_097247304.1">
    <property type="nucleotide sequence ID" value="NZ_OBEG01000006.1"/>
</dbReference>
<feature type="domain" description="AraC-type transcription regulator ligand-binding" evidence="2">
    <location>
        <begin position="26"/>
        <end position="95"/>
    </location>
</feature>
<organism evidence="3 4">
    <name type="scientific">Nocardia amikacinitolerans</name>
    <dbReference type="NCBI Taxonomy" id="756689"/>
    <lineage>
        <taxon>Bacteria</taxon>
        <taxon>Bacillati</taxon>
        <taxon>Actinomycetota</taxon>
        <taxon>Actinomycetes</taxon>
        <taxon>Mycobacteriales</taxon>
        <taxon>Nocardiaceae</taxon>
        <taxon>Nocardia</taxon>
    </lineage>
</organism>
<dbReference type="Pfam" id="PF12852">
    <property type="entry name" value="Cupin_6"/>
    <property type="match status" value="1"/>
</dbReference>